<dbReference type="RefSeq" id="WP_127886122.1">
    <property type="nucleotide sequence ID" value="NZ_CP028137.1"/>
</dbReference>
<feature type="signal peptide" evidence="2">
    <location>
        <begin position="1"/>
        <end position="26"/>
    </location>
</feature>
<feature type="chain" id="PRO_5038556992" description="FMN-binding domain-containing protein" evidence="2">
    <location>
        <begin position="27"/>
        <end position="169"/>
    </location>
</feature>
<evidence type="ECO:0000256" key="1">
    <source>
        <dbReference type="SAM" id="MobiDB-lite"/>
    </source>
</evidence>
<proteinExistence type="predicted"/>
<dbReference type="PROSITE" id="PS51257">
    <property type="entry name" value="PROKAR_LIPOPROTEIN"/>
    <property type="match status" value="1"/>
</dbReference>
<keyword evidence="2" id="KW-0732">Signal</keyword>
<evidence type="ECO:0000256" key="2">
    <source>
        <dbReference type="SAM" id="SignalP"/>
    </source>
</evidence>
<feature type="domain" description="FMN-binding" evidence="3">
    <location>
        <begin position="91"/>
        <end position="161"/>
    </location>
</feature>
<dbReference type="GO" id="GO:0010181">
    <property type="term" value="F:FMN binding"/>
    <property type="evidence" value="ECO:0007669"/>
    <property type="project" value="InterPro"/>
</dbReference>
<dbReference type="Pfam" id="PF04205">
    <property type="entry name" value="FMN_bind"/>
    <property type="match status" value="1"/>
</dbReference>
<evidence type="ECO:0000313" key="4">
    <source>
        <dbReference type="EMBL" id="AZZ51059.1"/>
    </source>
</evidence>
<dbReference type="KEGG" id="rfs:C1I64_02685"/>
<evidence type="ECO:0000313" key="5">
    <source>
        <dbReference type="Proteomes" id="UP000285317"/>
    </source>
</evidence>
<reference evidence="4 5" key="1">
    <citation type="submission" date="2018-03" db="EMBL/GenBank/DDBJ databases">
        <title>Bacteriophage NCPPB3778 and a type I-E CRISPR drive the evolution of the US Biological Select Agent, Rathayibacter toxicus.</title>
        <authorList>
            <person name="Davis E.W.II."/>
            <person name="Tabima J.F."/>
            <person name="Weisberg A.J."/>
            <person name="Dantas Lopes L."/>
            <person name="Wiseman M.S."/>
            <person name="Wiseman M.S."/>
            <person name="Pupko T."/>
            <person name="Belcher M.S."/>
            <person name="Sechler A.J."/>
            <person name="Tancos M.A."/>
            <person name="Schroeder B.K."/>
            <person name="Murray T.D."/>
            <person name="Luster D.G."/>
            <person name="Schneider W.L."/>
            <person name="Rogers E."/>
            <person name="Andreote F.D."/>
            <person name="Grunwald N.J."/>
            <person name="Putnam M.L."/>
            <person name="Chang J.H."/>
        </authorList>
    </citation>
    <scope>NUCLEOTIDE SEQUENCE [LARGE SCALE GENOMIC DNA]</scope>
    <source>
        <strain evidence="4 5">DSM 15932</strain>
    </source>
</reference>
<dbReference type="InterPro" id="IPR007329">
    <property type="entry name" value="FMN-bd"/>
</dbReference>
<organism evidence="4 5">
    <name type="scientific">Rathayibacter festucae DSM 15932</name>
    <dbReference type="NCBI Taxonomy" id="1328866"/>
    <lineage>
        <taxon>Bacteria</taxon>
        <taxon>Bacillati</taxon>
        <taxon>Actinomycetota</taxon>
        <taxon>Actinomycetes</taxon>
        <taxon>Micrococcales</taxon>
        <taxon>Microbacteriaceae</taxon>
        <taxon>Rathayibacter</taxon>
    </lineage>
</organism>
<dbReference type="AlphaFoldDB" id="A0A3Q9UUV3"/>
<gene>
    <name evidence="4" type="ORF">C1I64_02685</name>
</gene>
<accession>A0A3Q9UUV3</accession>
<feature type="region of interest" description="Disordered" evidence="1">
    <location>
        <begin position="34"/>
        <end position="70"/>
    </location>
</feature>
<protein>
    <recommendedName>
        <fullName evidence="3">FMN-binding domain-containing protein</fullName>
    </recommendedName>
</protein>
<dbReference type="Proteomes" id="UP000285317">
    <property type="component" value="Chromosome"/>
</dbReference>
<name>A0A3Q9UUV3_9MICO</name>
<dbReference type="GO" id="GO:0016020">
    <property type="term" value="C:membrane"/>
    <property type="evidence" value="ECO:0007669"/>
    <property type="project" value="InterPro"/>
</dbReference>
<dbReference type="EMBL" id="CP028137">
    <property type="protein sequence ID" value="AZZ51059.1"/>
    <property type="molecule type" value="Genomic_DNA"/>
</dbReference>
<evidence type="ECO:0000259" key="3">
    <source>
        <dbReference type="Pfam" id="PF04205"/>
    </source>
</evidence>
<sequence>MTAKTTTPVRYALTLLAGAGTLAALAACSSTATAGTEDAGSSAAATSAPAATSSAAPESTDSASTGSAATGAYADGTYEADGSYTSPGGNESVGVELTLESGVVTAVTVTPESENPTGQEYQTRFASGISGEVVGKSLDELDVTKVSGSSLTSGGFNDAVETIKADAAA</sequence>